<reference evidence="1 2" key="1">
    <citation type="submission" date="2024-04" db="EMBL/GenBank/DDBJ databases">
        <authorList>
            <person name="Fracassetti M."/>
        </authorList>
    </citation>
    <scope>NUCLEOTIDE SEQUENCE [LARGE SCALE GENOMIC DNA]</scope>
</reference>
<proteinExistence type="predicted"/>
<gene>
    <name evidence="1" type="ORF">LTRI10_LOCUS22816</name>
</gene>
<dbReference type="AlphaFoldDB" id="A0AAV2E675"/>
<protein>
    <submittedName>
        <fullName evidence="1">Uncharacterized protein</fullName>
    </submittedName>
</protein>
<sequence>MEAFQKEINDINGKLTGFDEKLTGFDAKLAGFDEMKGQLSTILSILSGKGKGVATNEEEAIFDEEDHYEQPKVDASSSKFILIPLKNIGEKDGMEQQSMTNQKRLRSMRNMGLMLC</sequence>
<keyword evidence="2" id="KW-1185">Reference proteome</keyword>
<organism evidence="1 2">
    <name type="scientific">Linum trigynum</name>
    <dbReference type="NCBI Taxonomy" id="586398"/>
    <lineage>
        <taxon>Eukaryota</taxon>
        <taxon>Viridiplantae</taxon>
        <taxon>Streptophyta</taxon>
        <taxon>Embryophyta</taxon>
        <taxon>Tracheophyta</taxon>
        <taxon>Spermatophyta</taxon>
        <taxon>Magnoliopsida</taxon>
        <taxon>eudicotyledons</taxon>
        <taxon>Gunneridae</taxon>
        <taxon>Pentapetalae</taxon>
        <taxon>rosids</taxon>
        <taxon>fabids</taxon>
        <taxon>Malpighiales</taxon>
        <taxon>Linaceae</taxon>
        <taxon>Linum</taxon>
    </lineage>
</organism>
<accession>A0AAV2E675</accession>
<evidence type="ECO:0000313" key="2">
    <source>
        <dbReference type="Proteomes" id="UP001497516"/>
    </source>
</evidence>
<evidence type="ECO:0000313" key="1">
    <source>
        <dbReference type="EMBL" id="CAL1381438.1"/>
    </source>
</evidence>
<dbReference type="EMBL" id="OZ034817">
    <property type="protein sequence ID" value="CAL1381438.1"/>
    <property type="molecule type" value="Genomic_DNA"/>
</dbReference>
<dbReference type="Proteomes" id="UP001497516">
    <property type="component" value="Chromosome 4"/>
</dbReference>
<name>A0AAV2E675_9ROSI</name>